<comment type="subcellular location">
    <subcellularLocation>
        <location evidence="4">Endoplasmic reticulum membrane</location>
        <topology evidence="4">Peripheral membrane protein</topology>
    </subcellularLocation>
    <subcellularLocation>
        <location evidence="3">Microsome membrane</location>
        <topology evidence="3">Peripheral membrane protein</topology>
    </subcellularLocation>
</comment>
<dbReference type="PRINTS" id="PR00463">
    <property type="entry name" value="EP450I"/>
</dbReference>
<evidence type="ECO:0000256" key="12">
    <source>
        <dbReference type="ARBA" id="ARBA00023033"/>
    </source>
</evidence>
<evidence type="ECO:0008006" key="18">
    <source>
        <dbReference type="Google" id="ProtNLM"/>
    </source>
</evidence>
<evidence type="ECO:0000256" key="7">
    <source>
        <dbReference type="ARBA" id="ARBA00022723"/>
    </source>
</evidence>
<dbReference type="GO" id="GO:0005506">
    <property type="term" value="F:iron ion binding"/>
    <property type="evidence" value="ECO:0007669"/>
    <property type="project" value="InterPro"/>
</dbReference>
<evidence type="ECO:0000256" key="6">
    <source>
        <dbReference type="ARBA" id="ARBA00022617"/>
    </source>
</evidence>
<keyword evidence="11 14" id="KW-0408">Iron</keyword>
<evidence type="ECO:0000256" key="11">
    <source>
        <dbReference type="ARBA" id="ARBA00023004"/>
    </source>
</evidence>
<dbReference type="InterPro" id="IPR002401">
    <property type="entry name" value="Cyt_P450_E_grp-I"/>
</dbReference>
<dbReference type="EMBL" id="JH669393">
    <property type="protein sequence ID" value="KAG6465167.1"/>
    <property type="molecule type" value="Genomic_DNA"/>
</dbReference>
<comment type="function">
    <text evidence="2">May be involved in the metabolism of insect hormones and in the breakdown of synthetic insecticides.</text>
</comment>
<keyword evidence="6 14" id="KW-0349">Heme</keyword>
<dbReference type="Pfam" id="PF00067">
    <property type="entry name" value="p450"/>
    <property type="match status" value="1"/>
</dbReference>
<dbReference type="PRINTS" id="PR00385">
    <property type="entry name" value="P450"/>
</dbReference>
<evidence type="ECO:0000256" key="2">
    <source>
        <dbReference type="ARBA" id="ARBA00003690"/>
    </source>
</evidence>
<evidence type="ECO:0000313" key="17">
    <source>
        <dbReference type="Proteomes" id="UP000791440"/>
    </source>
</evidence>
<dbReference type="Proteomes" id="UP000791440">
    <property type="component" value="Unassembled WGS sequence"/>
</dbReference>
<reference evidence="16" key="2">
    <citation type="submission" date="2020-12" db="EMBL/GenBank/DDBJ databases">
        <authorList>
            <person name="Kanost M."/>
        </authorList>
    </citation>
    <scope>NUCLEOTIDE SEQUENCE</scope>
</reference>
<sequence length="520" mass="59499">MILHILFVLVFSYLFVRFKDRKLYKLSRQLNNDLFTIPFIGHLYLFIGTAEDRMKLVIYFGRKALNNGGLCALWLGTKLFTVVADPVTFEYLSKTCLEKDDLTNVAQPLLGNGTIFAPVSIWRPRRKIVASHFGLARLNSFVDIFSQQSQVMIKILKNLEGKGAKSVYNFFKVYSMDSVCETVLGVKVCAQNESNHPFPKAFEENCEIFLKKGLKPYIYSTPFYKLTSSYRTFVENNEIIRDFVKKIIKSKREEHENKKETDITDIDEGINNHKPQTFLDTMIKTPGNENLFSDEELLEESIVLLIGATDTSATAAALIAMMLSRYPDVQDKVYNELQKVFNDSDRPVTAKDLTQLHYLEAVIKETLRLYPPGPVTIRKVDKDVTIPSGLTLVKGSSFLFHMWAINRNPQYWGQDADEFKPERFIDGAPVHPAAFSTFSFGPRNCIGYKYAFLSMKTVIANLLRNFELLPAEASDIYTINGKCLEKEKPLRLKFEVMVRDVSDFSVRLESRVKGHQVIQI</sequence>
<keyword evidence="13" id="KW-0472">Membrane</keyword>
<dbReference type="InterPro" id="IPR001128">
    <property type="entry name" value="Cyt_P450"/>
</dbReference>
<dbReference type="GO" id="GO:0004497">
    <property type="term" value="F:monooxygenase activity"/>
    <property type="evidence" value="ECO:0007669"/>
    <property type="project" value="UniProtKB-KW"/>
</dbReference>
<dbReference type="PANTHER" id="PTHR24291">
    <property type="entry name" value="CYTOCHROME P450 FAMILY 4"/>
    <property type="match status" value="1"/>
</dbReference>
<keyword evidence="17" id="KW-1185">Reference proteome</keyword>
<evidence type="ECO:0000256" key="3">
    <source>
        <dbReference type="ARBA" id="ARBA00004174"/>
    </source>
</evidence>
<keyword evidence="7 14" id="KW-0479">Metal-binding</keyword>
<evidence type="ECO:0000256" key="5">
    <source>
        <dbReference type="ARBA" id="ARBA00010617"/>
    </source>
</evidence>
<dbReference type="GO" id="GO:0016705">
    <property type="term" value="F:oxidoreductase activity, acting on paired donors, with incorporation or reduction of molecular oxygen"/>
    <property type="evidence" value="ECO:0007669"/>
    <property type="project" value="InterPro"/>
</dbReference>
<dbReference type="AlphaFoldDB" id="A0A921ZZW1"/>
<dbReference type="PROSITE" id="PS00086">
    <property type="entry name" value="CYTOCHROME_P450"/>
    <property type="match status" value="1"/>
</dbReference>
<dbReference type="InterPro" id="IPR050196">
    <property type="entry name" value="Cytochrome_P450_Monoox"/>
</dbReference>
<dbReference type="GO" id="GO:0020037">
    <property type="term" value="F:heme binding"/>
    <property type="evidence" value="ECO:0007669"/>
    <property type="project" value="InterPro"/>
</dbReference>
<dbReference type="GO" id="GO:0005789">
    <property type="term" value="C:endoplasmic reticulum membrane"/>
    <property type="evidence" value="ECO:0007669"/>
    <property type="project" value="UniProtKB-SubCell"/>
</dbReference>
<name>A0A921ZZW1_MANSE</name>
<evidence type="ECO:0000256" key="1">
    <source>
        <dbReference type="ARBA" id="ARBA00001971"/>
    </source>
</evidence>
<proteinExistence type="inferred from homology"/>
<evidence type="ECO:0000256" key="8">
    <source>
        <dbReference type="ARBA" id="ARBA00022824"/>
    </source>
</evidence>
<dbReference type="InterPro" id="IPR036396">
    <property type="entry name" value="Cyt_P450_sf"/>
</dbReference>
<gene>
    <name evidence="16" type="ORF">O3G_MSEX014974</name>
</gene>
<comment type="caution">
    <text evidence="16">The sequence shown here is derived from an EMBL/GenBank/DDBJ whole genome shotgun (WGS) entry which is preliminary data.</text>
</comment>
<feature type="binding site" description="axial binding residue" evidence="14">
    <location>
        <position position="445"/>
    </location>
    <ligand>
        <name>heme</name>
        <dbReference type="ChEBI" id="CHEBI:30413"/>
    </ligand>
    <ligandPart>
        <name>Fe</name>
        <dbReference type="ChEBI" id="CHEBI:18248"/>
    </ligandPart>
</feature>
<evidence type="ECO:0000256" key="4">
    <source>
        <dbReference type="ARBA" id="ARBA00004406"/>
    </source>
</evidence>
<keyword evidence="8" id="KW-0256">Endoplasmic reticulum</keyword>
<organism evidence="16 17">
    <name type="scientific">Manduca sexta</name>
    <name type="common">Tobacco hawkmoth</name>
    <name type="synonym">Tobacco hornworm</name>
    <dbReference type="NCBI Taxonomy" id="7130"/>
    <lineage>
        <taxon>Eukaryota</taxon>
        <taxon>Metazoa</taxon>
        <taxon>Ecdysozoa</taxon>
        <taxon>Arthropoda</taxon>
        <taxon>Hexapoda</taxon>
        <taxon>Insecta</taxon>
        <taxon>Pterygota</taxon>
        <taxon>Neoptera</taxon>
        <taxon>Endopterygota</taxon>
        <taxon>Lepidoptera</taxon>
        <taxon>Glossata</taxon>
        <taxon>Ditrysia</taxon>
        <taxon>Bombycoidea</taxon>
        <taxon>Sphingidae</taxon>
        <taxon>Sphinginae</taxon>
        <taxon>Sphingini</taxon>
        <taxon>Manduca</taxon>
    </lineage>
</organism>
<dbReference type="OrthoDB" id="7343454at2759"/>
<evidence type="ECO:0000313" key="16">
    <source>
        <dbReference type="EMBL" id="KAG6465167.1"/>
    </source>
</evidence>
<dbReference type="SUPFAM" id="SSF48264">
    <property type="entry name" value="Cytochrome P450"/>
    <property type="match status" value="1"/>
</dbReference>
<protein>
    <recommendedName>
        <fullName evidence="18">Cytochrome P450</fullName>
    </recommendedName>
</protein>
<dbReference type="InterPro" id="IPR017972">
    <property type="entry name" value="Cyt_P450_CS"/>
</dbReference>
<comment type="cofactor">
    <cofactor evidence="1 14">
        <name>heme</name>
        <dbReference type="ChEBI" id="CHEBI:30413"/>
    </cofactor>
</comment>
<evidence type="ECO:0000256" key="9">
    <source>
        <dbReference type="ARBA" id="ARBA00022848"/>
    </source>
</evidence>
<evidence type="ECO:0000256" key="15">
    <source>
        <dbReference type="RuleBase" id="RU000461"/>
    </source>
</evidence>
<dbReference type="PANTHER" id="PTHR24291:SF189">
    <property type="entry name" value="CYTOCHROME P450 4C3-RELATED"/>
    <property type="match status" value="1"/>
</dbReference>
<evidence type="ECO:0000256" key="14">
    <source>
        <dbReference type="PIRSR" id="PIRSR602401-1"/>
    </source>
</evidence>
<keyword evidence="12 15" id="KW-0503">Monooxygenase</keyword>
<keyword evidence="9" id="KW-0492">Microsome</keyword>
<keyword evidence="10 15" id="KW-0560">Oxidoreductase</keyword>
<dbReference type="Gene3D" id="1.10.630.10">
    <property type="entry name" value="Cytochrome P450"/>
    <property type="match status" value="1"/>
</dbReference>
<evidence type="ECO:0000256" key="13">
    <source>
        <dbReference type="ARBA" id="ARBA00023136"/>
    </source>
</evidence>
<accession>A0A921ZZW1</accession>
<reference evidence="16" key="1">
    <citation type="journal article" date="2016" name="Insect Biochem. Mol. Biol.">
        <title>Multifaceted biological insights from a draft genome sequence of the tobacco hornworm moth, Manduca sexta.</title>
        <authorList>
            <person name="Kanost M.R."/>
            <person name="Arrese E.L."/>
            <person name="Cao X."/>
            <person name="Chen Y.R."/>
            <person name="Chellapilla S."/>
            <person name="Goldsmith M.R."/>
            <person name="Grosse-Wilde E."/>
            <person name="Heckel D.G."/>
            <person name="Herndon N."/>
            <person name="Jiang H."/>
            <person name="Papanicolaou A."/>
            <person name="Qu J."/>
            <person name="Soulages J.L."/>
            <person name="Vogel H."/>
            <person name="Walters J."/>
            <person name="Waterhouse R.M."/>
            <person name="Ahn S.J."/>
            <person name="Almeida F.C."/>
            <person name="An C."/>
            <person name="Aqrawi P."/>
            <person name="Bretschneider A."/>
            <person name="Bryant W.B."/>
            <person name="Bucks S."/>
            <person name="Chao H."/>
            <person name="Chevignon G."/>
            <person name="Christen J.M."/>
            <person name="Clarke D.F."/>
            <person name="Dittmer N.T."/>
            <person name="Ferguson L.C.F."/>
            <person name="Garavelou S."/>
            <person name="Gordon K.H.J."/>
            <person name="Gunaratna R.T."/>
            <person name="Han Y."/>
            <person name="Hauser F."/>
            <person name="He Y."/>
            <person name="Heidel-Fischer H."/>
            <person name="Hirsh A."/>
            <person name="Hu Y."/>
            <person name="Jiang H."/>
            <person name="Kalra D."/>
            <person name="Klinner C."/>
            <person name="Konig C."/>
            <person name="Kovar C."/>
            <person name="Kroll A.R."/>
            <person name="Kuwar S.S."/>
            <person name="Lee S.L."/>
            <person name="Lehman R."/>
            <person name="Li K."/>
            <person name="Li Z."/>
            <person name="Liang H."/>
            <person name="Lovelace S."/>
            <person name="Lu Z."/>
            <person name="Mansfield J.H."/>
            <person name="McCulloch K.J."/>
            <person name="Mathew T."/>
            <person name="Morton B."/>
            <person name="Muzny D.M."/>
            <person name="Neunemann D."/>
            <person name="Ongeri F."/>
            <person name="Pauchet Y."/>
            <person name="Pu L.L."/>
            <person name="Pyrousis I."/>
            <person name="Rao X.J."/>
            <person name="Redding A."/>
            <person name="Roesel C."/>
            <person name="Sanchez-Gracia A."/>
            <person name="Schaack S."/>
            <person name="Shukla A."/>
            <person name="Tetreau G."/>
            <person name="Wang Y."/>
            <person name="Xiong G.H."/>
            <person name="Traut W."/>
            <person name="Walsh T.K."/>
            <person name="Worley K.C."/>
            <person name="Wu D."/>
            <person name="Wu W."/>
            <person name="Wu Y.Q."/>
            <person name="Zhang X."/>
            <person name="Zou Z."/>
            <person name="Zucker H."/>
            <person name="Briscoe A.D."/>
            <person name="Burmester T."/>
            <person name="Clem R.J."/>
            <person name="Feyereisen R."/>
            <person name="Grimmelikhuijzen C.J.P."/>
            <person name="Hamodrakas S.J."/>
            <person name="Hansson B.S."/>
            <person name="Huguet E."/>
            <person name="Jermiin L.S."/>
            <person name="Lan Q."/>
            <person name="Lehman H.K."/>
            <person name="Lorenzen M."/>
            <person name="Merzendorfer H."/>
            <person name="Michalopoulos I."/>
            <person name="Morton D.B."/>
            <person name="Muthukrishnan S."/>
            <person name="Oakeshott J.G."/>
            <person name="Palmer W."/>
            <person name="Park Y."/>
            <person name="Passarelli A.L."/>
            <person name="Rozas J."/>
            <person name="Schwartz L.M."/>
            <person name="Smith W."/>
            <person name="Southgate A."/>
            <person name="Vilcinskas A."/>
            <person name="Vogt R."/>
            <person name="Wang P."/>
            <person name="Werren J."/>
            <person name="Yu X.Q."/>
            <person name="Zhou J.J."/>
            <person name="Brown S.J."/>
            <person name="Scherer S.E."/>
            <person name="Richards S."/>
            <person name="Blissard G.W."/>
        </authorList>
    </citation>
    <scope>NUCLEOTIDE SEQUENCE</scope>
</reference>
<evidence type="ECO:0000256" key="10">
    <source>
        <dbReference type="ARBA" id="ARBA00023002"/>
    </source>
</evidence>
<comment type="similarity">
    <text evidence="5 15">Belongs to the cytochrome P450 family.</text>
</comment>